<dbReference type="InterPro" id="IPR001320">
    <property type="entry name" value="Iontro_rcpt_C"/>
</dbReference>
<keyword evidence="7 13" id="KW-0406">Ion transport</keyword>
<dbReference type="SMART" id="SM00079">
    <property type="entry name" value="PBPe"/>
    <property type="match status" value="1"/>
</dbReference>
<keyword evidence="3 13" id="KW-0813">Transport</keyword>
<evidence type="ECO:0000256" key="9">
    <source>
        <dbReference type="ARBA" id="ARBA00023170"/>
    </source>
</evidence>
<dbReference type="InterPro" id="IPR015683">
    <property type="entry name" value="Ionotropic_Glu_rcpt"/>
</dbReference>
<dbReference type="FunFam" id="3.40.190.10:FF:000054">
    <property type="entry name" value="Glutamate receptor"/>
    <property type="match status" value="1"/>
</dbReference>
<dbReference type="AlphaFoldDB" id="A0A8S0RDB0"/>
<keyword evidence="4 15" id="KW-0812">Transmembrane</keyword>
<dbReference type="InterPro" id="IPR019594">
    <property type="entry name" value="Glu/Gly-bd"/>
</dbReference>
<evidence type="ECO:0000256" key="16">
    <source>
        <dbReference type="SAM" id="SignalP"/>
    </source>
</evidence>
<evidence type="ECO:0000256" key="5">
    <source>
        <dbReference type="ARBA" id="ARBA00022729"/>
    </source>
</evidence>
<evidence type="ECO:0000256" key="12">
    <source>
        <dbReference type="ARBA" id="ARBA00023303"/>
    </source>
</evidence>
<dbReference type="InterPro" id="IPR044440">
    <property type="entry name" value="GABAb_receptor_plant_PBP1"/>
</dbReference>
<protein>
    <recommendedName>
        <fullName evidence="13">Glutamate receptor</fullName>
    </recommendedName>
</protein>
<dbReference type="Gene3D" id="3.40.50.2300">
    <property type="match status" value="2"/>
</dbReference>
<evidence type="ECO:0000256" key="7">
    <source>
        <dbReference type="ARBA" id="ARBA00023065"/>
    </source>
</evidence>
<dbReference type="OrthoDB" id="5984008at2759"/>
<feature type="domain" description="Solute-binding protein family 3/N-terminal" evidence="17">
    <location>
        <begin position="436"/>
        <end position="777"/>
    </location>
</feature>
<dbReference type="CDD" id="cd19990">
    <property type="entry name" value="PBP1_GABAb_receptor_plant"/>
    <property type="match status" value="1"/>
</dbReference>
<evidence type="ECO:0000256" key="2">
    <source>
        <dbReference type="ARBA" id="ARBA00008685"/>
    </source>
</evidence>
<feature type="domain" description="Ionotropic glutamate receptor C-terminal" evidence="18">
    <location>
        <begin position="438"/>
        <end position="776"/>
    </location>
</feature>
<dbReference type="Gramene" id="OE9A019960T2">
    <property type="protein sequence ID" value="OE9A019960C2"/>
    <property type="gene ID" value="OE9A019960"/>
</dbReference>
<organism evidence="19 20">
    <name type="scientific">Olea europaea subsp. europaea</name>
    <dbReference type="NCBI Taxonomy" id="158383"/>
    <lineage>
        <taxon>Eukaryota</taxon>
        <taxon>Viridiplantae</taxon>
        <taxon>Streptophyta</taxon>
        <taxon>Embryophyta</taxon>
        <taxon>Tracheophyta</taxon>
        <taxon>Spermatophyta</taxon>
        <taxon>Magnoliopsida</taxon>
        <taxon>eudicotyledons</taxon>
        <taxon>Gunneridae</taxon>
        <taxon>Pentapetalae</taxon>
        <taxon>asterids</taxon>
        <taxon>lamiids</taxon>
        <taxon>Lamiales</taxon>
        <taxon>Oleaceae</taxon>
        <taxon>Oleeae</taxon>
        <taxon>Olea</taxon>
    </lineage>
</organism>
<dbReference type="FunFam" id="1.10.287.70:FF:000172">
    <property type="entry name" value="Glutamate receptor"/>
    <property type="match status" value="1"/>
</dbReference>
<dbReference type="SMART" id="SM00062">
    <property type="entry name" value="PBPb"/>
    <property type="match status" value="1"/>
</dbReference>
<dbReference type="Pfam" id="PF00060">
    <property type="entry name" value="Lig_chan"/>
    <property type="match status" value="1"/>
</dbReference>
<dbReference type="CDD" id="cd13686">
    <property type="entry name" value="GluR_Plant"/>
    <property type="match status" value="1"/>
</dbReference>
<dbReference type="Proteomes" id="UP000594638">
    <property type="component" value="Unassembled WGS sequence"/>
</dbReference>
<dbReference type="EMBL" id="CACTIH010002381">
    <property type="protein sequence ID" value="CAA2976223.1"/>
    <property type="molecule type" value="Genomic_DNA"/>
</dbReference>
<comment type="subcellular location">
    <subcellularLocation>
        <location evidence="1">Membrane</location>
        <topology evidence="1">Multi-pass membrane protein</topology>
    </subcellularLocation>
</comment>
<dbReference type="PANTHER" id="PTHR18966">
    <property type="entry name" value="IONOTROPIC GLUTAMATE RECEPTOR"/>
    <property type="match status" value="1"/>
</dbReference>
<evidence type="ECO:0000313" key="20">
    <source>
        <dbReference type="Proteomes" id="UP000594638"/>
    </source>
</evidence>
<evidence type="ECO:0000256" key="3">
    <source>
        <dbReference type="ARBA" id="ARBA00022448"/>
    </source>
</evidence>
<dbReference type="InterPro" id="IPR028082">
    <property type="entry name" value="Peripla_BP_I"/>
</dbReference>
<keyword evidence="11 13" id="KW-1071">Ligand-gated ion channel</keyword>
<reference evidence="19 20" key="1">
    <citation type="submission" date="2019-12" db="EMBL/GenBank/DDBJ databases">
        <authorList>
            <person name="Alioto T."/>
            <person name="Alioto T."/>
            <person name="Gomez Garrido J."/>
        </authorList>
    </citation>
    <scope>NUCLEOTIDE SEQUENCE [LARGE SCALE GENOMIC DNA]</scope>
</reference>
<feature type="transmembrane region" description="Helical" evidence="15">
    <location>
        <begin position="533"/>
        <end position="552"/>
    </location>
</feature>
<dbReference type="PIRSF" id="PIRSF037090">
    <property type="entry name" value="Iontro_Glu-like_rcpt_pln"/>
    <property type="match status" value="1"/>
</dbReference>
<keyword evidence="10" id="KW-0325">Glycoprotein</keyword>
<sequence length="875" mass="98574">MFLYTFRLSIMKTFFLLLFFLITFALKPEGINGVEQVIGAILDCDTRVGKEERVAMDIAIQDFNMEQNQTFIKLRSKCSQQKPLQAALAARHLISKNKVQLILGPRSWEETSTVAEASEHYDVPILSFADSSPPWAPERWPFLVQAVASTYTQMKAVANIIQSWGWHRANVIYEDTDSAANGISPYLYGALQEVDVQISNLLPLPSFADSSLLQKKLEELKTEQYRVFVVHTSLALATRIFGMAKEMKMMDKGYVWITTDSITSLVHSMNFSLVSSMQGVVGVRDSFLETGPDFRSFFSRFLQIFGRKYPEERHHEPGIFALQAYDAVRTVGLAWNQGEVNSGRQLLESILKTDFDGLSGKIQFTQQKLEPATRFQIINIIGKGYRELGFWTGKGFSSSIDDGVYNSSMESLGHVIWPGDPWCAPRGWDLPTIENPLRIGVPNGSLTNKFVEVDYDPSTNQYNFSGFSVDVFNETAKHLKYSLQYKFVPFEGNYTDLVKKVQSREFDAAVGDIAITSSRCEYVDFTYPYTESGLVMVVPILVSHSSTTWLFVKPFTRDMWLLTLFINVFNGFVVWSIERSYCSELKGPVLNQIGTLLWLAFATLFSLHAEKLHSNLSRMAMVVWLFVALIITQSYTASLTSMLTVQNLVPKVANIETIKSKNAMIGYSQKSFVEGYLEGPLGFKSNNIRSFATEDEYAKALRSGAIAAAFLEAPVAKLFVAKYCKSFTIAGPAYQVGGYGFAFPKGSLLLPEIDEALLNVLENGVLKDLEERLIKSEECVDIQSDNETASLSPNNFFVLFIFTGGTSTTALLIYYFRATDRFKNSMAQYKRIWIKIVMVLNKLGYRRNRLSTEVSDVADKNPWIAPNNLHSRSQV</sequence>
<dbReference type="FunFam" id="3.40.50.2300:FF:000188">
    <property type="entry name" value="Glutamate receptor"/>
    <property type="match status" value="1"/>
</dbReference>
<dbReference type="GO" id="GO:0016020">
    <property type="term" value="C:membrane"/>
    <property type="evidence" value="ECO:0007669"/>
    <property type="project" value="UniProtKB-SubCell"/>
</dbReference>
<dbReference type="Gene3D" id="3.40.190.10">
    <property type="entry name" value="Periplasmic binding protein-like II"/>
    <property type="match status" value="1"/>
</dbReference>
<evidence type="ECO:0000256" key="4">
    <source>
        <dbReference type="ARBA" id="ARBA00022692"/>
    </source>
</evidence>
<feature type="transmembrane region" description="Helical" evidence="15">
    <location>
        <begin position="796"/>
        <end position="816"/>
    </location>
</feature>
<dbReference type="Gene3D" id="1.10.287.70">
    <property type="match status" value="1"/>
</dbReference>
<comment type="caution">
    <text evidence="19">The sequence shown here is derived from an EMBL/GenBank/DDBJ whole genome shotgun (WGS) entry which is preliminary data.</text>
</comment>
<feature type="transmembrane region" description="Helical" evidence="15">
    <location>
        <begin position="619"/>
        <end position="637"/>
    </location>
</feature>
<evidence type="ECO:0000256" key="1">
    <source>
        <dbReference type="ARBA" id="ARBA00004141"/>
    </source>
</evidence>
<dbReference type="SUPFAM" id="SSF53850">
    <property type="entry name" value="Periplasmic binding protein-like II"/>
    <property type="match status" value="1"/>
</dbReference>
<keyword evidence="9 13" id="KW-0675">Receptor</keyword>
<evidence type="ECO:0000256" key="15">
    <source>
        <dbReference type="SAM" id="Phobius"/>
    </source>
</evidence>
<dbReference type="InterPro" id="IPR001828">
    <property type="entry name" value="ANF_lig-bd_rcpt"/>
</dbReference>
<evidence type="ECO:0000313" key="19">
    <source>
        <dbReference type="EMBL" id="CAA2976223.1"/>
    </source>
</evidence>
<dbReference type="InterPro" id="IPR001638">
    <property type="entry name" value="Solute-binding_3/MltF_N"/>
</dbReference>
<gene>
    <name evidence="19" type="ORF">OLEA9_A019960</name>
</gene>
<feature type="chain" id="PRO_5035801096" description="Glutamate receptor" evidence="16">
    <location>
        <begin position="26"/>
        <end position="875"/>
    </location>
</feature>
<evidence type="ECO:0000259" key="17">
    <source>
        <dbReference type="SMART" id="SM00062"/>
    </source>
</evidence>
<dbReference type="Pfam" id="PF01094">
    <property type="entry name" value="ANF_receptor"/>
    <property type="match status" value="1"/>
</dbReference>
<feature type="signal peptide" evidence="16">
    <location>
        <begin position="1"/>
        <end position="25"/>
    </location>
</feature>
<accession>A0A8S0RDB0</accession>
<feature type="transmembrane region" description="Helical" evidence="15">
    <location>
        <begin position="559"/>
        <end position="577"/>
    </location>
</feature>
<evidence type="ECO:0000256" key="10">
    <source>
        <dbReference type="ARBA" id="ARBA00023180"/>
    </source>
</evidence>
<dbReference type="SUPFAM" id="SSF53822">
    <property type="entry name" value="Periplasmic binding protein-like I"/>
    <property type="match status" value="1"/>
</dbReference>
<name>A0A8S0RDB0_OLEEU</name>
<comment type="similarity">
    <text evidence="2 13">Belongs to the glutamate-gated ion channel (TC 1.A.10.1) family.</text>
</comment>
<keyword evidence="5 16" id="KW-0732">Signal</keyword>
<evidence type="ECO:0000256" key="6">
    <source>
        <dbReference type="ARBA" id="ARBA00022989"/>
    </source>
</evidence>
<evidence type="ECO:0000256" key="14">
    <source>
        <dbReference type="PIRSR" id="PIRSR037090-50"/>
    </source>
</evidence>
<keyword evidence="6 15" id="KW-1133">Transmembrane helix</keyword>
<proteinExistence type="inferred from homology"/>
<feature type="disulfide bond" evidence="14">
    <location>
        <begin position="724"/>
        <end position="779"/>
    </location>
</feature>
<dbReference type="GO" id="GO:0015276">
    <property type="term" value="F:ligand-gated monoatomic ion channel activity"/>
    <property type="evidence" value="ECO:0007669"/>
    <property type="project" value="InterPro"/>
</dbReference>
<dbReference type="InterPro" id="IPR017103">
    <property type="entry name" value="Iontropic_Glu_rcpt_pln"/>
</dbReference>
<keyword evidence="20" id="KW-1185">Reference proteome</keyword>
<comment type="function">
    <text evidence="13">Glutamate-gated receptor that probably acts as non-selective cation channel.</text>
</comment>
<dbReference type="Pfam" id="PF10613">
    <property type="entry name" value="Lig_chan-Glu_bd"/>
    <property type="match status" value="1"/>
</dbReference>
<keyword evidence="8 13" id="KW-0472">Membrane</keyword>
<feature type="transmembrane region" description="Helical" evidence="15">
    <location>
        <begin position="589"/>
        <end position="607"/>
    </location>
</feature>
<evidence type="ECO:0000256" key="8">
    <source>
        <dbReference type="ARBA" id="ARBA00023136"/>
    </source>
</evidence>
<keyword evidence="14" id="KW-1015">Disulfide bond</keyword>
<evidence type="ECO:0000256" key="11">
    <source>
        <dbReference type="ARBA" id="ARBA00023286"/>
    </source>
</evidence>
<evidence type="ECO:0000256" key="13">
    <source>
        <dbReference type="PIRNR" id="PIRNR037090"/>
    </source>
</evidence>
<keyword evidence="12 13" id="KW-0407">Ion channel</keyword>
<evidence type="ECO:0000259" key="18">
    <source>
        <dbReference type="SMART" id="SM00079"/>
    </source>
</evidence>